<keyword evidence="3" id="KW-1185">Reference proteome</keyword>
<dbReference type="AlphaFoldDB" id="A0A3D8R792"/>
<evidence type="ECO:0000313" key="2">
    <source>
        <dbReference type="EMBL" id="RDW69821.1"/>
    </source>
</evidence>
<sequence>MNSLRSLFSRKPTNSTSPSSSQPQSHPRSNSNSGPTKVRKFTQLKGKSYDSSVALEPPVKGSYPVAGNGPNVFEEIQRSRARRDSRSQSISTGYAEPPTIPRWREDVQERPRTAPHSGLPSGQSNETTDRTMSGFTATPPSFSAHRAKQKAKRFSTLSMNDMHKPGAVEDVQAYQPRRGLPADDTPELTAPPSLKTIHSRTDSSQIRASHVDLLDAYKSLVGTPEISKSAVKASGVRNYGEDVADRNIVENRGGDAFDLSLPQLSYMKNIYSSSTASGRANPKHGRFGSTFKGVQEHDDGTVLPPQEFYDRTTSRGPRSSQTQSSQPGSLSSSDATAAAPRTAHAFPTRVDSASAYQGPRGRNDAAQVHNRQSRTVSPGSYDDSSASKSYRRQSGNFTHTNTPIRERAHSLSRDSIPLRQSSQRHSLISLHNKQSTPDSSSGSPVNFSRRNQLLSSTPVANESRTRPRTSSVERTENISQLNSRAGSSRYSTDSRYSVESRDFYDPESRRSPPAVAFAHRKMSTEARDSYDPSTRRAAPPVSMKNYGRNGALAEGAKEKPSLKGVVDLTNTVDTNVRTKQAPVTHEHVTPRVHHVREEAITREIHTHDVFHRVLPVIETEILPTKHYIQTSDGKLIEIPADQIPGRTSTPSFQIVPTKRHSTYGDSSLPGGSVVHIGHQLSAQSGPVLSSKRLSMTRDGVPKTESVWRHAPELETGGRASGQTMPMYIDYTIDSDDSDSADVAYTTMKTPTKAEMALLSRDGGYGNGAKPTGITKTTSAATHHKPLYQDIRSHDEDTSESDEAMQTLKRRKEAKMRLSKAFDEGGIEAVERNLRELRELRDVE</sequence>
<feature type="compositionally biased region" description="Polar residues" evidence="1">
    <location>
        <begin position="477"/>
        <end position="495"/>
    </location>
</feature>
<feature type="compositionally biased region" description="Polar residues" evidence="1">
    <location>
        <begin position="120"/>
        <end position="141"/>
    </location>
</feature>
<evidence type="ECO:0000313" key="3">
    <source>
        <dbReference type="Proteomes" id="UP000256645"/>
    </source>
</evidence>
<comment type="caution">
    <text evidence="2">The sequence shown here is derived from an EMBL/GenBank/DDBJ whole genome shotgun (WGS) entry which is preliminary data.</text>
</comment>
<accession>A0A3D8R792</accession>
<feature type="region of interest" description="Disordered" evidence="1">
    <location>
        <begin position="791"/>
        <end position="811"/>
    </location>
</feature>
<feature type="compositionally biased region" description="Basic and acidic residues" evidence="1">
    <location>
        <begin position="496"/>
        <end position="510"/>
    </location>
</feature>
<proteinExistence type="predicted"/>
<dbReference type="Proteomes" id="UP000256645">
    <property type="component" value="Unassembled WGS sequence"/>
</dbReference>
<organism evidence="2 3">
    <name type="scientific">Coleophoma cylindrospora</name>
    <dbReference type="NCBI Taxonomy" id="1849047"/>
    <lineage>
        <taxon>Eukaryota</taxon>
        <taxon>Fungi</taxon>
        <taxon>Dikarya</taxon>
        <taxon>Ascomycota</taxon>
        <taxon>Pezizomycotina</taxon>
        <taxon>Leotiomycetes</taxon>
        <taxon>Helotiales</taxon>
        <taxon>Dermateaceae</taxon>
        <taxon>Coleophoma</taxon>
    </lineage>
</organism>
<feature type="region of interest" description="Disordered" evidence="1">
    <location>
        <begin position="166"/>
        <end position="205"/>
    </location>
</feature>
<dbReference type="OrthoDB" id="5325276at2759"/>
<feature type="compositionally biased region" description="Low complexity" evidence="1">
    <location>
        <begin position="314"/>
        <end position="349"/>
    </location>
</feature>
<feature type="compositionally biased region" description="Basic and acidic residues" evidence="1">
    <location>
        <begin position="102"/>
        <end position="112"/>
    </location>
</feature>
<reference evidence="2 3" key="1">
    <citation type="journal article" date="2018" name="IMA Fungus">
        <title>IMA Genome-F 9: Draft genome sequence of Annulohypoxylon stygium, Aspergillus mulundensis, Berkeleyomyces basicola (syn. Thielaviopsis basicola), Ceratocystis smalleyi, two Cercospora beticola strains, Coleophoma cylindrospora, Fusarium fracticaudum, Phialophora cf. hyalina, and Morchella septimelata.</title>
        <authorList>
            <person name="Wingfield B.D."/>
            <person name="Bills G.F."/>
            <person name="Dong Y."/>
            <person name="Huang W."/>
            <person name="Nel W.J."/>
            <person name="Swalarsk-Parry B.S."/>
            <person name="Vaghefi N."/>
            <person name="Wilken P.M."/>
            <person name="An Z."/>
            <person name="de Beer Z.W."/>
            <person name="De Vos L."/>
            <person name="Chen L."/>
            <person name="Duong T.A."/>
            <person name="Gao Y."/>
            <person name="Hammerbacher A."/>
            <person name="Kikkert J.R."/>
            <person name="Li Y."/>
            <person name="Li H."/>
            <person name="Li K."/>
            <person name="Li Q."/>
            <person name="Liu X."/>
            <person name="Ma X."/>
            <person name="Naidoo K."/>
            <person name="Pethybridge S.J."/>
            <person name="Sun J."/>
            <person name="Steenkamp E.T."/>
            <person name="van der Nest M.A."/>
            <person name="van Wyk S."/>
            <person name="Wingfield M.J."/>
            <person name="Xiong C."/>
            <person name="Yue Q."/>
            <person name="Zhang X."/>
        </authorList>
    </citation>
    <scope>NUCLEOTIDE SEQUENCE [LARGE SCALE GENOMIC DNA]</scope>
    <source>
        <strain evidence="2 3">BP6252</strain>
    </source>
</reference>
<gene>
    <name evidence="2" type="ORF">BP6252_08841</name>
</gene>
<feature type="region of interest" description="Disordered" evidence="1">
    <location>
        <begin position="1"/>
        <end position="153"/>
    </location>
</feature>
<protein>
    <submittedName>
        <fullName evidence="2">Uncharacterized protein</fullName>
    </submittedName>
</protein>
<feature type="compositionally biased region" description="Polar residues" evidence="1">
    <location>
        <begin position="369"/>
        <end position="403"/>
    </location>
</feature>
<feature type="compositionally biased region" description="Basic and acidic residues" evidence="1">
    <location>
        <begin position="75"/>
        <end position="86"/>
    </location>
</feature>
<evidence type="ECO:0000256" key="1">
    <source>
        <dbReference type="SAM" id="MobiDB-lite"/>
    </source>
</evidence>
<dbReference type="PANTHER" id="PTHR38703">
    <property type="entry name" value="CHROMOSOME 8, WHOLE GENOME SHOTGUN SEQUENCE"/>
    <property type="match status" value="1"/>
</dbReference>
<feature type="compositionally biased region" description="Polar residues" evidence="1">
    <location>
        <begin position="418"/>
        <end position="470"/>
    </location>
</feature>
<feature type="compositionally biased region" description="Low complexity" evidence="1">
    <location>
        <begin position="9"/>
        <end position="33"/>
    </location>
</feature>
<dbReference type="EMBL" id="PDLM01000009">
    <property type="protein sequence ID" value="RDW69821.1"/>
    <property type="molecule type" value="Genomic_DNA"/>
</dbReference>
<feature type="region of interest" description="Disordered" evidence="1">
    <location>
        <begin position="274"/>
        <end position="546"/>
    </location>
</feature>
<name>A0A3D8R792_9HELO</name>
<dbReference type="PANTHER" id="PTHR38703:SF1">
    <property type="entry name" value="ALLERGEN"/>
    <property type="match status" value="1"/>
</dbReference>
<feature type="compositionally biased region" description="Basic and acidic residues" evidence="1">
    <location>
        <begin position="522"/>
        <end position="534"/>
    </location>
</feature>